<gene>
    <name evidence="1" type="ORF">J4P68_0004470</name>
</gene>
<name>A0ACD3VC77_9BRAD</name>
<dbReference type="EMBL" id="CP088282">
    <property type="protein sequence ID" value="UGY04029.1"/>
    <property type="molecule type" value="Genomic_DNA"/>
</dbReference>
<protein>
    <submittedName>
        <fullName evidence="1">Uncharacterized protein</fullName>
    </submittedName>
</protein>
<sequence length="66" mass="7530">MSMKRHLIHTQSLEQRLGIQAERLRKEARGTPPGVERSRLIRKARLAETGSQLSDWLRSPGLRAPT</sequence>
<dbReference type="Proteomes" id="UP000692816">
    <property type="component" value="Chromosome"/>
</dbReference>
<accession>A0ACD3VC77</accession>
<keyword evidence="2" id="KW-1185">Reference proteome</keyword>
<reference evidence="1 2" key="1">
    <citation type="journal article" date="2021" name="Int. J. Syst. Evol. Microbiol.">
        <title>Bradyrhizobium septentrionale sp. nov. (sv. septentrionale) and Bradyrhizobium quebecense sp. nov. (sv. septentrionale) associated with legumes native to Canada possess rearranged symbiosis genes and numerous insertion sequences.</title>
        <authorList>
            <person name="Bromfield E.S.P."/>
            <person name="Cloutier S."/>
        </authorList>
    </citation>
    <scope>NUCLEOTIDE SEQUENCE [LARGE SCALE GENOMIC DNA]</scope>
    <source>
        <strain evidence="1 2">12S5</strain>
    </source>
</reference>
<organism evidence="1 2">
    <name type="scientific">Bradyrhizobium quebecense</name>
    <dbReference type="NCBI Taxonomy" id="2748629"/>
    <lineage>
        <taxon>Bacteria</taxon>
        <taxon>Pseudomonadati</taxon>
        <taxon>Pseudomonadota</taxon>
        <taxon>Alphaproteobacteria</taxon>
        <taxon>Hyphomicrobiales</taxon>
        <taxon>Nitrobacteraceae</taxon>
        <taxon>Bradyrhizobium</taxon>
    </lineage>
</organism>
<evidence type="ECO:0000313" key="2">
    <source>
        <dbReference type="Proteomes" id="UP000692816"/>
    </source>
</evidence>
<evidence type="ECO:0000313" key="1">
    <source>
        <dbReference type="EMBL" id="UGY04029.1"/>
    </source>
</evidence>
<proteinExistence type="predicted"/>